<sequence>MESTVDRTGAIRNIPVLAPPLSSTPRLHVHDALFVLHPGYGDASNVLFSLPCVDLIHSPTSPSRSHGVHHRTVLVAAQIVANNAFHGWLALDRQGAQRVSTPLDDVLTGAKYFFIVPDDDLYPVVPSFQDWRFPHDDLPGCWPVVGRAEIVQAAHCVITRFPWSLDRAHIVPAAQTSWFDRNGMSRYGTGVCPNIDDDINRLWLRRDLHTSTFDAFWFTFVPKPAIADADGDSSTATTSAAQIYTLHVLVADHPLFPQLYHDIQLPHLRGVAREYLFARFAQAVFIRVKPFISAKKRRRIARFVANDDKEEVVREELDGDTLFQRYSAGRTRSASPTKRKRGGEDTPISTTLQDEDWSLSVTDSDVDVDNGSRGRKRRRTWEGDPADEITYRPVSPYSVN</sequence>
<comment type="caution">
    <text evidence="3">The sequence shown here is derived from an EMBL/GenBank/DDBJ whole genome shotgun (WGS) entry which is preliminary data.</text>
</comment>
<dbReference type="InterPro" id="IPR003615">
    <property type="entry name" value="HNH_nuc"/>
</dbReference>
<evidence type="ECO:0000256" key="1">
    <source>
        <dbReference type="SAM" id="MobiDB-lite"/>
    </source>
</evidence>
<evidence type="ECO:0000313" key="3">
    <source>
        <dbReference type="EMBL" id="KAK3344486.1"/>
    </source>
</evidence>
<feature type="domain" description="HNH nuclease" evidence="2">
    <location>
        <begin position="156"/>
        <end position="221"/>
    </location>
</feature>
<keyword evidence="4" id="KW-1185">Reference proteome</keyword>
<reference evidence="3" key="1">
    <citation type="journal article" date="2023" name="Mol. Phylogenet. Evol.">
        <title>Genome-scale phylogeny and comparative genomics of the fungal order Sordariales.</title>
        <authorList>
            <person name="Hensen N."/>
            <person name="Bonometti L."/>
            <person name="Westerberg I."/>
            <person name="Brannstrom I.O."/>
            <person name="Guillou S."/>
            <person name="Cros-Aarteil S."/>
            <person name="Calhoun S."/>
            <person name="Haridas S."/>
            <person name="Kuo A."/>
            <person name="Mondo S."/>
            <person name="Pangilinan J."/>
            <person name="Riley R."/>
            <person name="LaButti K."/>
            <person name="Andreopoulos B."/>
            <person name="Lipzen A."/>
            <person name="Chen C."/>
            <person name="Yan M."/>
            <person name="Daum C."/>
            <person name="Ng V."/>
            <person name="Clum A."/>
            <person name="Steindorff A."/>
            <person name="Ohm R.A."/>
            <person name="Martin F."/>
            <person name="Silar P."/>
            <person name="Natvig D.O."/>
            <person name="Lalanne C."/>
            <person name="Gautier V."/>
            <person name="Ament-Velasquez S.L."/>
            <person name="Kruys A."/>
            <person name="Hutchinson M.I."/>
            <person name="Powell A.J."/>
            <person name="Barry K."/>
            <person name="Miller A.N."/>
            <person name="Grigoriev I.V."/>
            <person name="Debuchy R."/>
            <person name="Gladieux P."/>
            <person name="Hiltunen Thoren M."/>
            <person name="Johannesson H."/>
        </authorList>
    </citation>
    <scope>NUCLEOTIDE SEQUENCE</scope>
    <source>
        <strain evidence="3">CBS 955.72</strain>
    </source>
</reference>
<dbReference type="EMBL" id="JAUIQD010000007">
    <property type="protein sequence ID" value="KAK3344486.1"/>
    <property type="molecule type" value="Genomic_DNA"/>
</dbReference>
<evidence type="ECO:0000259" key="2">
    <source>
        <dbReference type="Pfam" id="PF13391"/>
    </source>
</evidence>
<dbReference type="Pfam" id="PF13391">
    <property type="entry name" value="HNH_2"/>
    <property type="match status" value="1"/>
</dbReference>
<protein>
    <recommendedName>
        <fullName evidence="2">HNH nuclease domain-containing protein</fullName>
    </recommendedName>
</protein>
<evidence type="ECO:0000313" key="4">
    <source>
        <dbReference type="Proteomes" id="UP001275084"/>
    </source>
</evidence>
<proteinExistence type="predicted"/>
<dbReference type="Proteomes" id="UP001275084">
    <property type="component" value="Unassembled WGS sequence"/>
</dbReference>
<accession>A0AAJ0H9X6</accession>
<reference evidence="3" key="2">
    <citation type="submission" date="2023-06" db="EMBL/GenBank/DDBJ databases">
        <authorList>
            <consortium name="Lawrence Berkeley National Laboratory"/>
            <person name="Haridas S."/>
            <person name="Hensen N."/>
            <person name="Bonometti L."/>
            <person name="Westerberg I."/>
            <person name="Brannstrom I.O."/>
            <person name="Guillou S."/>
            <person name="Cros-Aarteil S."/>
            <person name="Calhoun S."/>
            <person name="Kuo A."/>
            <person name="Mondo S."/>
            <person name="Pangilinan J."/>
            <person name="Riley R."/>
            <person name="Labutti K."/>
            <person name="Andreopoulos B."/>
            <person name="Lipzen A."/>
            <person name="Chen C."/>
            <person name="Yanf M."/>
            <person name="Daum C."/>
            <person name="Ng V."/>
            <person name="Clum A."/>
            <person name="Steindorff A."/>
            <person name="Ohm R."/>
            <person name="Martin F."/>
            <person name="Silar P."/>
            <person name="Natvig D."/>
            <person name="Lalanne C."/>
            <person name="Gautier V."/>
            <person name="Ament-Velasquez S.L."/>
            <person name="Kruys A."/>
            <person name="Hutchinson M.I."/>
            <person name="Powell A.J."/>
            <person name="Barry K."/>
            <person name="Miller A.N."/>
            <person name="Grigoriev I.V."/>
            <person name="Debuchy R."/>
            <person name="Gladieux P."/>
            <person name="Thoren M.H."/>
            <person name="Johannesson H."/>
        </authorList>
    </citation>
    <scope>NUCLEOTIDE SEQUENCE</scope>
    <source>
        <strain evidence="3">CBS 955.72</strain>
    </source>
</reference>
<feature type="region of interest" description="Disordered" evidence="1">
    <location>
        <begin position="327"/>
        <end position="400"/>
    </location>
</feature>
<gene>
    <name evidence="3" type="ORF">B0T25DRAFT_487350</name>
</gene>
<name>A0AAJ0H9X6_9PEZI</name>
<dbReference type="AlphaFoldDB" id="A0AAJ0H9X6"/>
<organism evidence="3 4">
    <name type="scientific">Lasiosphaeria hispida</name>
    <dbReference type="NCBI Taxonomy" id="260671"/>
    <lineage>
        <taxon>Eukaryota</taxon>
        <taxon>Fungi</taxon>
        <taxon>Dikarya</taxon>
        <taxon>Ascomycota</taxon>
        <taxon>Pezizomycotina</taxon>
        <taxon>Sordariomycetes</taxon>
        <taxon>Sordariomycetidae</taxon>
        <taxon>Sordariales</taxon>
        <taxon>Lasiosphaeriaceae</taxon>
        <taxon>Lasiosphaeria</taxon>
    </lineage>
</organism>